<dbReference type="Proteomes" id="UP000699462">
    <property type="component" value="Unassembled WGS sequence"/>
</dbReference>
<sequence>MSHIPRPRSTPFMTCTGQHPYTIQPITEQSSRSHIIKSHIPRCAVLTVTFKLGRLIHAINLKKHFSENELESENTQNINSLYDRNTSISCLNFPSVCSRQEKWQHKTTELHLQQSLDQINCRLDYMTLILKNILMYVHQTSVQPRVTIEDHSADKPQLSLPLRSKTHYLLMEKRLHSTKYFNDLVSKLTRIEGRDANEVVQQSLVYLMNNELATKISWSGANGKLPIYNARLLDVIRQAVLAHRYTHPINVNTVDLLVKRWFHNFQNRHEHIPCQPPGINN</sequence>
<evidence type="ECO:0008006" key="3">
    <source>
        <dbReference type="Google" id="ProtNLM"/>
    </source>
</evidence>
<dbReference type="EMBL" id="JTDF01005547">
    <property type="protein sequence ID" value="KAF8566142.1"/>
    <property type="molecule type" value="Genomic_DNA"/>
</dbReference>
<dbReference type="AlphaFoldDB" id="A0A8T0DFF5"/>
<keyword evidence="2" id="KW-1185">Reference proteome</keyword>
<name>A0A8T0DFF5_9TREM</name>
<comment type="caution">
    <text evidence="1">The sequence shown here is derived from an EMBL/GenBank/DDBJ whole genome shotgun (WGS) entry which is preliminary data.</text>
</comment>
<dbReference type="OrthoDB" id="8859298at2759"/>
<gene>
    <name evidence="1" type="ORF">P879_04642</name>
</gene>
<organism evidence="1 2">
    <name type="scientific">Paragonimus westermani</name>
    <dbReference type="NCBI Taxonomy" id="34504"/>
    <lineage>
        <taxon>Eukaryota</taxon>
        <taxon>Metazoa</taxon>
        <taxon>Spiralia</taxon>
        <taxon>Lophotrochozoa</taxon>
        <taxon>Platyhelminthes</taxon>
        <taxon>Trematoda</taxon>
        <taxon>Digenea</taxon>
        <taxon>Plagiorchiida</taxon>
        <taxon>Troglotremata</taxon>
        <taxon>Troglotrematidae</taxon>
        <taxon>Paragonimus</taxon>
    </lineage>
</organism>
<proteinExistence type="predicted"/>
<reference evidence="1 2" key="1">
    <citation type="submission" date="2019-07" db="EMBL/GenBank/DDBJ databases">
        <title>Annotation for the trematode Paragonimus westermani.</title>
        <authorList>
            <person name="Choi Y.-J."/>
        </authorList>
    </citation>
    <scope>NUCLEOTIDE SEQUENCE [LARGE SCALE GENOMIC DNA]</scope>
    <source>
        <strain evidence="1">180907_Pwestermani</strain>
    </source>
</reference>
<accession>A0A8T0DFF5</accession>
<protein>
    <recommendedName>
        <fullName evidence="3">DUF4806 domain-containing protein</fullName>
    </recommendedName>
</protein>
<evidence type="ECO:0000313" key="1">
    <source>
        <dbReference type="EMBL" id="KAF8566142.1"/>
    </source>
</evidence>
<evidence type="ECO:0000313" key="2">
    <source>
        <dbReference type="Proteomes" id="UP000699462"/>
    </source>
</evidence>